<name>A0ABS2CCC3_9NEIS</name>
<keyword evidence="6" id="KW-1185">Reference proteome</keyword>
<organism evidence="5 6">
    <name type="scientific">Deefgea chitinilytica</name>
    <dbReference type="NCBI Taxonomy" id="570276"/>
    <lineage>
        <taxon>Bacteria</taxon>
        <taxon>Pseudomonadati</taxon>
        <taxon>Pseudomonadota</taxon>
        <taxon>Betaproteobacteria</taxon>
        <taxon>Neisseriales</taxon>
        <taxon>Chitinibacteraceae</taxon>
        <taxon>Deefgea</taxon>
    </lineage>
</organism>
<dbReference type="RefSeq" id="WP_203571125.1">
    <property type="nucleotide sequence ID" value="NZ_WOFE01000003.1"/>
</dbReference>
<reference evidence="5 6" key="1">
    <citation type="submission" date="2019-11" db="EMBL/GenBank/DDBJ databases">
        <title>Novel Deefgea species.</title>
        <authorList>
            <person name="Han J.-H."/>
        </authorList>
    </citation>
    <scope>NUCLEOTIDE SEQUENCE [LARGE SCALE GENOMIC DNA]</scope>
    <source>
        <strain evidence="5 6">LMG 24817</strain>
    </source>
</reference>
<dbReference type="Proteomes" id="UP001195660">
    <property type="component" value="Unassembled WGS sequence"/>
</dbReference>
<dbReference type="Gene3D" id="1.10.10.60">
    <property type="entry name" value="Homeodomain-like"/>
    <property type="match status" value="1"/>
</dbReference>
<keyword evidence="2" id="KW-0238">DNA-binding</keyword>
<gene>
    <name evidence="5" type="ORF">GM173_09435</name>
</gene>
<dbReference type="InterPro" id="IPR005412">
    <property type="entry name" value="Fis_DNA-bd"/>
</dbReference>
<evidence type="ECO:0000256" key="3">
    <source>
        <dbReference type="ARBA" id="ARBA00029540"/>
    </source>
</evidence>
<dbReference type="InterPro" id="IPR050207">
    <property type="entry name" value="Trans_regulatory_Fis"/>
</dbReference>
<sequence length="79" mass="8799">MSEQSDLIAAAITASLAQYFSDLDGEPPSALYEMVLARMEKPLLIDVLKRVDGNQSRASEMLGINRNTLRKKLQAYDLL</sequence>
<dbReference type="PANTHER" id="PTHR47918">
    <property type="entry name" value="DNA-BINDING PROTEIN FIS"/>
    <property type="match status" value="1"/>
</dbReference>
<proteinExistence type="inferred from homology"/>
<dbReference type="PIRSF" id="PIRSF002097">
    <property type="entry name" value="DNA-binding_Fis"/>
    <property type="match status" value="1"/>
</dbReference>
<feature type="domain" description="DNA binding HTH" evidence="4">
    <location>
        <begin position="36"/>
        <end position="76"/>
    </location>
</feature>
<dbReference type="PRINTS" id="PR01590">
    <property type="entry name" value="HTHFIS"/>
</dbReference>
<dbReference type="Pfam" id="PF02954">
    <property type="entry name" value="HTH_8"/>
    <property type="match status" value="1"/>
</dbReference>
<dbReference type="SUPFAM" id="SSF46689">
    <property type="entry name" value="Homeodomain-like"/>
    <property type="match status" value="1"/>
</dbReference>
<evidence type="ECO:0000313" key="6">
    <source>
        <dbReference type="Proteomes" id="UP001195660"/>
    </source>
</evidence>
<accession>A0ABS2CCC3</accession>
<protein>
    <recommendedName>
        <fullName evidence="3">Putative Fis-like DNA-binding protein</fullName>
    </recommendedName>
</protein>
<evidence type="ECO:0000259" key="4">
    <source>
        <dbReference type="Pfam" id="PF02954"/>
    </source>
</evidence>
<dbReference type="InterPro" id="IPR002197">
    <property type="entry name" value="HTH_Fis"/>
</dbReference>
<comment type="caution">
    <text evidence="5">The sequence shown here is derived from an EMBL/GenBank/DDBJ whole genome shotgun (WGS) entry which is preliminary data.</text>
</comment>
<evidence type="ECO:0000256" key="2">
    <source>
        <dbReference type="ARBA" id="ARBA00023125"/>
    </source>
</evidence>
<evidence type="ECO:0000256" key="1">
    <source>
        <dbReference type="ARBA" id="ARBA00008559"/>
    </source>
</evidence>
<dbReference type="EMBL" id="WOFE01000003">
    <property type="protein sequence ID" value="MBM5571803.1"/>
    <property type="molecule type" value="Genomic_DNA"/>
</dbReference>
<dbReference type="InterPro" id="IPR009057">
    <property type="entry name" value="Homeodomain-like_sf"/>
</dbReference>
<evidence type="ECO:0000313" key="5">
    <source>
        <dbReference type="EMBL" id="MBM5571803.1"/>
    </source>
</evidence>
<comment type="similarity">
    <text evidence="1">Belongs to the transcriptional regulatory Fis family.</text>
</comment>
<dbReference type="PANTHER" id="PTHR47918:SF1">
    <property type="entry name" value="DNA-BINDING PROTEIN FIS"/>
    <property type="match status" value="1"/>
</dbReference>